<gene>
    <name evidence="1" type="ORF">SELMODRAFT_431598</name>
</gene>
<accession>D8TD60</accession>
<protein>
    <submittedName>
        <fullName evidence="1">Uncharacterized protein</fullName>
    </submittedName>
</protein>
<reference evidence="1 2" key="1">
    <citation type="journal article" date="2011" name="Science">
        <title>The Selaginella genome identifies genetic changes associated with the evolution of vascular plants.</title>
        <authorList>
            <person name="Banks J.A."/>
            <person name="Nishiyama T."/>
            <person name="Hasebe M."/>
            <person name="Bowman J.L."/>
            <person name="Gribskov M."/>
            <person name="dePamphilis C."/>
            <person name="Albert V.A."/>
            <person name="Aono N."/>
            <person name="Aoyama T."/>
            <person name="Ambrose B.A."/>
            <person name="Ashton N.W."/>
            <person name="Axtell M.J."/>
            <person name="Barker E."/>
            <person name="Barker M.S."/>
            <person name="Bennetzen J.L."/>
            <person name="Bonawitz N.D."/>
            <person name="Chapple C."/>
            <person name="Cheng C."/>
            <person name="Correa L.G."/>
            <person name="Dacre M."/>
            <person name="DeBarry J."/>
            <person name="Dreyer I."/>
            <person name="Elias M."/>
            <person name="Engstrom E.M."/>
            <person name="Estelle M."/>
            <person name="Feng L."/>
            <person name="Finet C."/>
            <person name="Floyd S.K."/>
            <person name="Frommer W.B."/>
            <person name="Fujita T."/>
            <person name="Gramzow L."/>
            <person name="Gutensohn M."/>
            <person name="Harholt J."/>
            <person name="Hattori M."/>
            <person name="Heyl A."/>
            <person name="Hirai T."/>
            <person name="Hiwatashi Y."/>
            <person name="Ishikawa M."/>
            <person name="Iwata M."/>
            <person name="Karol K.G."/>
            <person name="Koehler B."/>
            <person name="Kolukisaoglu U."/>
            <person name="Kubo M."/>
            <person name="Kurata T."/>
            <person name="Lalonde S."/>
            <person name="Li K."/>
            <person name="Li Y."/>
            <person name="Litt A."/>
            <person name="Lyons E."/>
            <person name="Manning G."/>
            <person name="Maruyama T."/>
            <person name="Michael T.P."/>
            <person name="Mikami K."/>
            <person name="Miyazaki S."/>
            <person name="Morinaga S."/>
            <person name="Murata T."/>
            <person name="Mueller-Roeber B."/>
            <person name="Nelson D.R."/>
            <person name="Obara M."/>
            <person name="Oguri Y."/>
            <person name="Olmstead R.G."/>
            <person name="Onodera N."/>
            <person name="Petersen B.L."/>
            <person name="Pils B."/>
            <person name="Prigge M."/>
            <person name="Rensing S.A."/>
            <person name="Riano-Pachon D.M."/>
            <person name="Roberts A.W."/>
            <person name="Sato Y."/>
            <person name="Scheller H.V."/>
            <person name="Schulz B."/>
            <person name="Schulz C."/>
            <person name="Shakirov E.V."/>
            <person name="Shibagaki N."/>
            <person name="Shinohara N."/>
            <person name="Shippen D.E."/>
            <person name="Soerensen I."/>
            <person name="Sotooka R."/>
            <person name="Sugimoto N."/>
            <person name="Sugita M."/>
            <person name="Sumikawa N."/>
            <person name="Tanurdzic M."/>
            <person name="Theissen G."/>
            <person name="Ulvskov P."/>
            <person name="Wakazuki S."/>
            <person name="Weng J.K."/>
            <person name="Willats W.W."/>
            <person name="Wipf D."/>
            <person name="Wolf P.G."/>
            <person name="Yang L."/>
            <person name="Zimmer A.D."/>
            <person name="Zhu Q."/>
            <person name="Mitros T."/>
            <person name="Hellsten U."/>
            <person name="Loque D."/>
            <person name="Otillar R."/>
            <person name="Salamov A."/>
            <person name="Schmutz J."/>
            <person name="Shapiro H."/>
            <person name="Lindquist E."/>
            <person name="Lucas S."/>
            <person name="Rokhsar D."/>
            <person name="Grigoriev I.V."/>
        </authorList>
    </citation>
    <scope>NUCLEOTIDE SEQUENCE [LARGE SCALE GENOMIC DNA]</scope>
</reference>
<proteinExistence type="predicted"/>
<dbReference type="AlphaFoldDB" id="D8TD60"/>
<sequence>MGHWTPMWQPASAPRVCHMGLKHCEKRENSKTRLVVSSIIEQWMQNGLSGEVPYSMLGRVWVGVQQIVQCQSNTLTSRNGILLLILGQNHLAHILSGKSGLLYLGLVVGQKISLYKQLSRRILMDECAAIQFLKSHKYNNGKEIILAWLWPPSWTDTLL</sequence>
<name>D8TD60_SELML</name>
<organism evidence="2">
    <name type="scientific">Selaginella moellendorffii</name>
    <name type="common">Spikemoss</name>
    <dbReference type="NCBI Taxonomy" id="88036"/>
    <lineage>
        <taxon>Eukaryota</taxon>
        <taxon>Viridiplantae</taxon>
        <taxon>Streptophyta</taxon>
        <taxon>Embryophyta</taxon>
        <taxon>Tracheophyta</taxon>
        <taxon>Lycopodiopsida</taxon>
        <taxon>Selaginellales</taxon>
        <taxon>Selaginellaceae</taxon>
        <taxon>Selaginella</taxon>
    </lineage>
</organism>
<dbReference type="EMBL" id="GL377726">
    <property type="protein sequence ID" value="EFJ05409.1"/>
    <property type="molecule type" value="Genomic_DNA"/>
</dbReference>
<evidence type="ECO:0000313" key="2">
    <source>
        <dbReference type="Proteomes" id="UP000001514"/>
    </source>
</evidence>
<evidence type="ECO:0000313" key="1">
    <source>
        <dbReference type="EMBL" id="EFJ05409.1"/>
    </source>
</evidence>
<dbReference type="InParanoid" id="D8TD60"/>
<dbReference type="KEGG" id="smo:SELMODRAFT_431598"/>
<keyword evidence="2" id="KW-1185">Reference proteome</keyword>
<dbReference type="Gramene" id="EFJ05409">
    <property type="protein sequence ID" value="EFJ05409"/>
    <property type="gene ID" value="SELMODRAFT_431598"/>
</dbReference>
<dbReference type="Proteomes" id="UP000001514">
    <property type="component" value="Unassembled WGS sequence"/>
</dbReference>
<dbReference type="HOGENOM" id="CLU_1663727_0_0_1"/>